<dbReference type="InterPro" id="IPR001932">
    <property type="entry name" value="PPM-type_phosphatase-like_dom"/>
</dbReference>
<evidence type="ECO:0000313" key="5">
    <source>
        <dbReference type="Proteomes" id="UP001317532"/>
    </source>
</evidence>
<evidence type="ECO:0000259" key="2">
    <source>
        <dbReference type="PROSITE" id="PS50112"/>
    </source>
</evidence>
<dbReference type="SMART" id="SM00331">
    <property type="entry name" value="PP2C_SIG"/>
    <property type="match status" value="1"/>
</dbReference>
<dbReference type="PANTHER" id="PTHR43156">
    <property type="entry name" value="STAGE II SPORULATION PROTEIN E-RELATED"/>
    <property type="match status" value="1"/>
</dbReference>
<dbReference type="EMBL" id="AP025523">
    <property type="protein sequence ID" value="BDE06189.1"/>
    <property type="molecule type" value="Genomic_DNA"/>
</dbReference>
<dbReference type="RefSeq" id="WP_317997168.1">
    <property type="nucleotide sequence ID" value="NZ_AP025523.1"/>
</dbReference>
<dbReference type="AlphaFoldDB" id="A0AAN1XWB8"/>
<proteinExistence type="predicted"/>
<dbReference type="InterPro" id="IPR029016">
    <property type="entry name" value="GAF-like_dom_sf"/>
</dbReference>
<evidence type="ECO:0008006" key="6">
    <source>
        <dbReference type="Google" id="ProtNLM"/>
    </source>
</evidence>
<dbReference type="InterPro" id="IPR003018">
    <property type="entry name" value="GAF"/>
</dbReference>
<dbReference type="InterPro" id="IPR013767">
    <property type="entry name" value="PAS_fold"/>
</dbReference>
<dbReference type="InterPro" id="IPR001610">
    <property type="entry name" value="PAC"/>
</dbReference>
<dbReference type="GO" id="GO:0006355">
    <property type="term" value="P:regulation of DNA-templated transcription"/>
    <property type="evidence" value="ECO:0007669"/>
    <property type="project" value="InterPro"/>
</dbReference>
<dbReference type="SUPFAM" id="SSF55874">
    <property type="entry name" value="ATPase domain of HSP90 chaperone/DNA topoisomerase II/histidine kinase"/>
    <property type="match status" value="1"/>
</dbReference>
<dbReference type="Pfam" id="PF07228">
    <property type="entry name" value="SpoIIE"/>
    <property type="match status" value="1"/>
</dbReference>
<dbReference type="SUPFAM" id="SSF55785">
    <property type="entry name" value="PYP-like sensor domain (PAS domain)"/>
    <property type="match status" value="3"/>
</dbReference>
<feature type="domain" description="PAC" evidence="3">
    <location>
        <begin position="384"/>
        <end position="436"/>
    </location>
</feature>
<dbReference type="CDD" id="cd16936">
    <property type="entry name" value="HATPase_RsbW-like"/>
    <property type="match status" value="1"/>
</dbReference>
<gene>
    <name evidence="4" type="ORF">WPS_14650</name>
</gene>
<dbReference type="FunFam" id="3.30.450.20:FF:000099">
    <property type="entry name" value="Sensory box sensor histidine kinase"/>
    <property type="match status" value="1"/>
</dbReference>
<accession>A0AAN1XWB8</accession>
<dbReference type="Gene3D" id="3.30.565.10">
    <property type="entry name" value="Histidine kinase-like ATPase, C-terminal domain"/>
    <property type="match status" value="1"/>
</dbReference>
<keyword evidence="1" id="KW-0378">Hydrolase</keyword>
<dbReference type="InterPro" id="IPR000700">
    <property type="entry name" value="PAS-assoc_C"/>
</dbReference>
<dbReference type="GO" id="GO:0016791">
    <property type="term" value="F:phosphatase activity"/>
    <property type="evidence" value="ECO:0007669"/>
    <property type="project" value="TreeGrafter"/>
</dbReference>
<dbReference type="SMART" id="SM00086">
    <property type="entry name" value="PAC"/>
    <property type="match status" value="3"/>
</dbReference>
<evidence type="ECO:0000313" key="4">
    <source>
        <dbReference type="EMBL" id="BDE06189.1"/>
    </source>
</evidence>
<dbReference type="Pfam" id="PF13185">
    <property type="entry name" value="GAF_2"/>
    <property type="match status" value="1"/>
</dbReference>
<dbReference type="Pfam" id="PF08447">
    <property type="entry name" value="PAS_3"/>
    <property type="match status" value="2"/>
</dbReference>
<evidence type="ECO:0000256" key="1">
    <source>
        <dbReference type="ARBA" id="ARBA00022801"/>
    </source>
</evidence>
<dbReference type="PROSITE" id="PS50113">
    <property type="entry name" value="PAC"/>
    <property type="match status" value="1"/>
</dbReference>
<dbReference type="InterPro" id="IPR036457">
    <property type="entry name" value="PPM-type-like_dom_sf"/>
</dbReference>
<dbReference type="PROSITE" id="PS50112">
    <property type="entry name" value="PAS"/>
    <property type="match status" value="3"/>
</dbReference>
<feature type="domain" description="PAS" evidence="2">
    <location>
        <begin position="312"/>
        <end position="382"/>
    </location>
</feature>
<dbReference type="PANTHER" id="PTHR43156:SF2">
    <property type="entry name" value="STAGE II SPORULATION PROTEIN E"/>
    <property type="match status" value="1"/>
</dbReference>
<dbReference type="SMART" id="SM00065">
    <property type="entry name" value="GAF"/>
    <property type="match status" value="1"/>
</dbReference>
<dbReference type="SMART" id="SM00091">
    <property type="entry name" value="PAS"/>
    <property type="match status" value="3"/>
</dbReference>
<evidence type="ECO:0000259" key="3">
    <source>
        <dbReference type="PROSITE" id="PS50113"/>
    </source>
</evidence>
<dbReference type="Gene3D" id="3.60.40.10">
    <property type="entry name" value="PPM-type phosphatase domain"/>
    <property type="match status" value="1"/>
</dbReference>
<feature type="domain" description="PAS" evidence="2">
    <location>
        <begin position="13"/>
        <end position="57"/>
    </location>
</feature>
<reference evidence="4 5" key="1">
    <citation type="journal article" date="2022" name="ISME Commun">
        <title>Vulcanimicrobium alpinus gen. nov. sp. nov., the first cultivated representative of the candidate phylum 'Eremiobacterota', is a metabolically versatile aerobic anoxygenic phototroph.</title>
        <authorList>
            <person name="Yabe S."/>
            <person name="Muto K."/>
            <person name="Abe K."/>
            <person name="Yokota A."/>
            <person name="Staudigel H."/>
            <person name="Tebo B.M."/>
        </authorList>
    </citation>
    <scope>NUCLEOTIDE SEQUENCE [LARGE SCALE GENOMIC DNA]</scope>
    <source>
        <strain evidence="4 5">WC8-2</strain>
    </source>
</reference>
<sequence length="1031" mass="112416">MTPSGPATPGTLDDVLFRELFDAAPTIVFVARPDGTIGYVNPAWTAFSGLPRESILDDRWPNAVEADDADRVVGAWLHAMAHAQPFREQFRFRVAGGEARWVVAHAVPTFRANGSVGAWYGNIVDVDDEYRATQRRAILARLGSAFADSLDFARTARTVVSAVCEDFADFAFLDVIGSDGRLRRVEVEAGRLGGDAESYRRRVPPPEVKGHPINIALASGRPIIVDHTDDAWVDATAWNPEHAAFAHTLPLASVVYAPMIAAGERIGVLTFGAATGTGRRFTESDLDDVQEVARRAAIALTNAKLYADLTSSEARYRGIIDTAQEGVWIIDAQARTTYVNRRLCEMLGYDADEMFGQSIYAFMETEASRDAEHAFNALRTGQTQRFENRLSGKNGRTVWAIVASSPILDAHGAFAGALGMLTDITDRKAIETQYRLLAEATPQIIWTADVRGMMTYVNERWTALTGMPRDEALGYGWCAVVHRSDLAPLLTKWREARDAGVDFETECRLRRASDEAYRWHLVRARARRDGPAGETVEWLGSMTDIDASRRLANNRDIIARAGDVVGATFDVETLLTHFADLLFSEVADEATIRLTGGTEIVRTHVPVPPDAPVLQAQMLHRNEVIGAITLRSRERFDDLDASLLDELAARAAVAIENARLYEREHRVAVTLQRALLPAVLPAVDGLAFDAVYSPGATEAEIGGDWYDAIALDDGRVVVSIGDVTGRGLTAAVIMGRMRQAIETLATYETDPVRLLDAADQVLRRTHPEAIVTALVGVIDPLARTMTYATAGHPTPFVRGADGTVRNLPGRGLPLGLRDESQPPAITVVLPTGALAVFFTDGLTESTRDIAEGERRVIAALHDAAIKEETSPAALIVSRVLDGAIRDDVAVLTVRVTDDVPAAREWTIRWRFDPRDRRRTYDVREALVEALVNFGREIDTAAAQLVFGELVGNAVRHAPGVVDVELTWDDPSTPILHVVDDGPGFASRSGLPNDDAESGRGLFLVECLTRAFSVTRESDRGARATAVLMGRG</sequence>
<dbReference type="Gene3D" id="3.30.450.20">
    <property type="entry name" value="PAS domain"/>
    <property type="match status" value="3"/>
</dbReference>
<dbReference type="KEGG" id="vab:WPS_14650"/>
<dbReference type="InterPro" id="IPR052016">
    <property type="entry name" value="Bact_Sigma-Reg"/>
</dbReference>
<dbReference type="InterPro" id="IPR036890">
    <property type="entry name" value="HATPase_C_sf"/>
</dbReference>
<dbReference type="InterPro" id="IPR035965">
    <property type="entry name" value="PAS-like_dom_sf"/>
</dbReference>
<dbReference type="InterPro" id="IPR003594">
    <property type="entry name" value="HATPase_dom"/>
</dbReference>
<dbReference type="SUPFAM" id="SSF55781">
    <property type="entry name" value="GAF domain-like"/>
    <property type="match status" value="2"/>
</dbReference>
<dbReference type="Pfam" id="PF00989">
    <property type="entry name" value="PAS"/>
    <property type="match status" value="1"/>
</dbReference>
<protein>
    <recommendedName>
        <fullName evidence="6">PAS domain S-box protein</fullName>
    </recommendedName>
</protein>
<dbReference type="InterPro" id="IPR013655">
    <property type="entry name" value="PAS_fold_3"/>
</dbReference>
<feature type="domain" description="PAS" evidence="2">
    <location>
        <begin position="430"/>
        <end position="474"/>
    </location>
</feature>
<dbReference type="Gene3D" id="3.30.450.40">
    <property type="match status" value="2"/>
</dbReference>
<organism evidence="4 5">
    <name type="scientific">Vulcanimicrobium alpinum</name>
    <dbReference type="NCBI Taxonomy" id="3016050"/>
    <lineage>
        <taxon>Bacteria</taxon>
        <taxon>Bacillati</taxon>
        <taxon>Vulcanimicrobiota</taxon>
        <taxon>Vulcanimicrobiia</taxon>
        <taxon>Vulcanimicrobiales</taxon>
        <taxon>Vulcanimicrobiaceae</taxon>
        <taxon>Vulcanimicrobium</taxon>
    </lineage>
</organism>
<name>A0AAN1XWB8_UNVUL</name>
<dbReference type="Proteomes" id="UP001317532">
    <property type="component" value="Chromosome"/>
</dbReference>
<dbReference type="Pfam" id="PF13581">
    <property type="entry name" value="HATPase_c_2"/>
    <property type="match status" value="1"/>
</dbReference>
<keyword evidence="5" id="KW-1185">Reference proteome</keyword>
<dbReference type="InterPro" id="IPR000014">
    <property type="entry name" value="PAS"/>
</dbReference>
<dbReference type="CDD" id="cd00130">
    <property type="entry name" value="PAS"/>
    <property type="match status" value="3"/>
</dbReference>
<dbReference type="NCBIfam" id="TIGR00229">
    <property type="entry name" value="sensory_box"/>
    <property type="match status" value="3"/>
</dbReference>